<evidence type="ECO:0000256" key="1">
    <source>
        <dbReference type="ARBA" id="ARBA00006295"/>
    </source>
</evidence>
<comment type="similarity">
    <text evidence="1">Belongs to the ParB family.</text>
</comment>
<dbReference type="AlphaFoldDB" id="A0A4V2P9K0"/>
<reference evidence="5 6" key="1">
    <citation type="submission" date="2019-03" db="EMBL/GenBank/DDBJ databases">
        <title>Genomic Encyclopedia of Type Strains, Phase IV (KMG-IV): sequencing the most valuable type-strain genomes for metagenomic binning, comparative biology and taxonomic classification.</title>
        <authorList>
            <person name="Goeker M."/>
        </authorList>
    </citation>
    <scope>NUCLEOTIDE SEQUENCE [LARGE SCALE GENOMIC DNA]</scope>
    <source>
        <strain evidence="5 6">DSM 44684</strain>
    </source>
</reference>
<dbReference type="SUPFAM" id="SSF109709">
    <property type="entry name" value="KorB DNA-binding domain-like"/>
    <property type="match status" value="1"/>
</dbReference>
<dbReference type="InterPro" id="IPR050336">
    <property type="entry name" value="Chromosome_partition/occlusion"/>
</dbReference>
<dbReference type="Pfam" id="PF17762">
    <property type="entry name" value="HTH_ParB"/>
    <property type="match status" value="1"/>
</dbReference>
<dbReference type="InterPro" id="IPR004437">
    <property type="entry name" value="ParB/RepB/Spo0J"/>
</dbReference>
<feature type="region of interest" description="Disordered" evidence="3">
    <location>
        <begin position="346"/>
        <end position="393"/>
    </location>
</feature>
<dbReference type="SMART" id="SM00470">
    <property type="entry name" value="ParB"/>
    <property type="match status" value="1"/>
</dbReference>
<dbReference type="NCBIfam" id="TIGR00180">
    <property type="entry name" value="parB_part"/>
    <property type="match status" value="1"/>
</dbReference>
<evidence type="ECO:0000256" key="2">
    <source>
        <dbReference type="ARBA" id="ARBA00022829"/>
    </source>
</evidence>
<dbReference type="PANTHER" id="PTHR33375:SF1">
    <property type="entry name" value="CHROMOSOME-PARTITIONING PROTEIN PARB-RELATED"/>
    <property type="match status" value="1"/>
</dbReference>
<dbReference type="GO" id="GO:0003677">
    <property type="term" value="F:DNA binding"/>
    <property type="evidence" value="ECO:0007669"/>
    <property type="project" value="InterPro"/>
</dbReference>
<dbReference type="OrthoDB" id="4571784at2"/>
<evidence type="ECO:0000313" key="5">
    <source>
        <dbReference type="EMBL" id="TCJ89995.1"/>
    </source>
</evidence>
<accession>A0A4V2P9K0</accession>
<feature type="domain" description="ParB-like N-terminal" evidence="4">
    <location>
        <begin position="56"/>
        <end position="164"/>
    </location>
</feature>
<dbReference type="PANTHER" id="PTHR33375">
    <property type="entry name" value="CHROMOSOME-PARTITIONING PROTEIN PARB-RELATED"/>
    <property type="match status" value="1"/>
</dbReference>
<dbReference type="Pfam" id="PF02195">
    <property type="entry name" value="ParB_N"/>
    <property type="match status" value="1"/>
</dbReference>
<dbReference type="Gene3D" id="1.10.10.2830">
    <property type="match status" value="1"/>
</dbReference>
<dbReference type="SUPFAM" id="SSF110849">
    <property type="entry name" value="ParB/Sulfiredoxin"/>
    <property type="match status" value="1"/>
</dbReference>
<protein>
    <submittedName>
        <fullName evidence="5">ParB/RepB/Spo0J family partition protein</fullName>
    </submittedName>
</protein>
<dbReference type="InterPro" id="IPR041468">
    <property type="entry name" value="HTH_ParB/Spo0J"/>
</dbReference>
<feature type="region of interest" description="Disordered" evidence="3">
    <location>
        <begin position="1"/>
        <end position="24"/>
    </location>
</feature>
<evidence type="ECO:0000256" key="3">
    <source>
        <dbReference type="SAM" id="MobiDB-lite"/>
    </source>
</evidence>
<proteinExistence type="inferred from homology"/>
<evidence type="ECO:0000259" key="4">
    <source>
        <dbReference type="SMART" id="SM00470"/>
    </source>
</evidence>
<evidence type="ECO:0000313" key="6">
    <source>
        <dbReference type="Proteomes" id="UP000294856"/>
    </source>
</evidence>
<sequence>MARGKGGASAAARAAAGAPTRTSAPGAMAAAAGVQAFEEARTEAESMTPLQVAELPRIPLSQIAPHPLNPEHRHIDVDELQALAADIKRRGLLTPILVASRDKVVSYDADLDTQIPKSAQVVLADGHRRWGAAQLAGVEDVPYLLREDLADPAIAAEVFLASNIHHQRLTPIEEAQGYVRLQRYRKVKQSELGALVGVSQPRVSKTLKLLELPKVVQTAVSAGTVSPHAARELLSVPADTREQTYLAAIESLTSADDLDRPARVADALRAAVNAVRRTAEEADAADKARQALAENGIPEIDPDAVFGSEEWQHQLRDSELDEVRNAGELAGAVVQSTGRVVYYSTPPAPRHRVAKDADPTQTGVVDADPASSDIPSEYDTPDPGAPTEKSDDYSNGIIVAPVQPAPDQPTAPIDAPAAAIEIALRAGEEAHHGRVEAMRRIVADHNQSTLLDVLGDAVLATEWIDVDLGQQLASGLGHDVSPTAVEHLLLEGRRVDVHRTALAAALAALEAEAARSTYAADDTWPIVIQRHVQRLADLGHYRLTPFDEARLDTTHRGADR</sequence>
<dbReference type="GO" id="GO:0007059">
    <property type="term" value="P:chromosome segregation"/>
    <property type="evidence" value="ECO:0007669"/>
    <property type="project" value="UniProtKB-KW"/>
</dbReference>
<dbReference type="InterPro" id="IPR036086">
    <property type="entry name" value="ParB/Sulfiredoxin_sf"/>
</dbReference>
<dbReference type="STRING" id="1210063.GCA_001612665_05716"/>
<dbReference type="Proteomes" id="UP000294856">
    <property type="component" value="Unassembled WGS sequence"/>
</dbReference>
<dbReference type="GO" id="GO:0045881">
    <property type="term" value="P:positive regulation of sporulation resulting in formation of a cellular spore"/>
    <property type="evidence" value="ECO:0007669"/>
    <property type="project" value="TreeGrafter"/>
</dbReference>
<dbReference type="EMBL" id="SMFR01000008">
    <property type="protein sequence ID" value="TCJ89995.1"/>
    <property type="molecule type" value="Genomic_DNA"/>
</dbReference>
<dbReference type="Gene3D" id="3.90.1530.10">
    <property type="entry name" value="Conserved hypothetical protein from pyrococcus furiosus pfu- 392566-001, ParB domain"/>
    <property type="match status" value="1"/>
</dbReference>
<keyword evidence="2" id="KW-0159">Chromosome partition</keyword>
<dbReference type="GO" id="GO:0005694">
    <property type="term" value="C:chromosome"/>
    <property type="evidence" value="ECO:0007669"/>
    <property type="project" value="TreeGrafter"/>
</dbReference>
<dbReference type="InterPro" id="IPR003115">
    <property type="entry name" value="ParB_N"/>
</dbReference>
<gene>
    <name evidence="5" type="ORF">DFR71_6288</name>
</gene>
<keyword evidence="6" id="KW-1185">Reference proteome</keyword>
<organism evidence="5 6">
    <name type="scientific">Nocardia alba</name>
    <dbReference type="NCBI Taxonomy" id="225051"/>
    <lineage>
        <taxon>Bacteria</taxon>
        <taxon>Bacillati</taxon>
        <taxon>Actinomycetota</taxon>
        <taxon>Actinomycetes</taxon>
        <taxon>Mycobacteriales</taxon>
        <taxon>Nocardiaceae</taxon>
        <taxon>Nocardia</taxon>
    </lineage>
</organism>
<feature type="compositionally biased region" description="Low complexity" evidence="3">
    <location>
        <begin position="8"/>
        <end position="24"/>
    </location>
</feature>
<name>A0A4V2P9K0_9NOCA</name>
<comment type="caution">
    <text evidence="5">The sequence shown here is derived from an EMBL/GenBank/DDBJ whole genome shotgun (WGS) entry which is preliminary data.</text>
</comment>